<gene>
    <name evidence="2" type="ORF">F2Q65_09215</name>
</gene>
<sequence length="285" mass="30947">MIIIGCGYLGALVARRLQAQGEQVTGVVRSDRRAAELAAAGIEPLQLDLQQDDLAPLVCADAPVFHFAPPPGQGREDPLTARLLASFAANGQPRRLVYVSTTGVYGDCGGAWVDETWPVQPTAERSLRRWDAEQRLRRWHAEGGGELVILRVAGIYGCDRLPLERIRSGQPVISLEEAPWSNRIHVEDLASVCLAAMERAPDGALYNVCDGHPSTMTDYFCRIAEAAGLPQPPQIPLAEAPGRVSPGMLSYLNESRRLSNRRLLSELALTLRYPTLADGLAACFG</sequence>
<evidence type="ECO:0000313" key="3">
    <source>
        <dbReference type="Proteomes" id="UP000322981"/>
    </source>
</evidence>
<comment type="caution">
    <text evidence="2">The sequence shown here is derived from an EMBL/GenBank/DDBJ whole genome shotgun (WGS) entry which is preliminary data.</text>
</comment>
<dbReference type="InterPro" id="IPR001509">
    <property type="entry name" value="Epimerase_deHydtase"/>
</dbReference>
<dbReference type="InterPro" id="IPR036291">
    <property type="entry name" value="NAD(P)-bd_dom_sf"/>
</dbReference>
<dbReference type="AlphaFoldDB" id="A0A5M8FMQ6"/>
<dbReference type="InterPro" id="IPR051783">
    <property type="entry name" value="NAD(P)-dependent_oxidoreduct"/>
</dbReference>
<dbReference type="PANTHER" id="PTHR48079:SF6">
    <property type="entry name" value="NAD(P)-BINDING DOMAIN-CONTAINING PROTEIN-RELATED"/>
    <property type="match status" value="1"/>
</dbReference>
<dbReference type="EMBL" id="VWXX01000011">
    <property type="protein sequence ID" value="KAA6185270.1"/>
    <property type="molecule type" value="Genomic_DNA"/>
</dbReference>
<evidence type="ECO:0000313" key="2">
    <source>
        <dbReference type="EMBL" id="KAA6185270.1"/>
    </source>
</evidence>
<dbReference type="SUPFAM" id="SSF51735">
    <property type="entry name" value="NAD(P)-binding Rossmann-fold domains"/>
    <property type="match status" value="1"/>
</dbReference>
<accession>A0A5M8FMQ6</accession>
<dbReference type="OrthoDB" id="9808276at2"/>
<feature type="domain" description="NAD-dependent epimerase/dehydratase" evidence="1">
    <location>
        <begin position="3"/>
        <end position="209"/>
    </location>
</feature>
<protein>
    <submittedName>
        <fullName evidence="2">SDR family oxidoreductase</fullName>
    </submittedName>
</protein>
<organism evidence="2 3">
    <name type="scientific">Thiohalocapsa marina</name>
    <dbReference type="NCBI Taxonomy" id="424902"/>
    <lineage>
        <taxon>Bacteria</taxon>
        <taxon>Pseudomonadati</taxon>
        <taxon>Pseudomonadota</taxon>
        <taxon>Gammaproteobacteria</taxon>
        <taxon>Chromatiales</taxon>
        <taxon>Chromatiaceae</taxon>
        <taxon>Thiohalocapsa</taxon>
    </lineage>
</organism>
<dbReference type="GO" id="GO:0005737">
    <property type="term" value="C:cytoplasm"/>
    <property type="evidence" value="ECO:0007669"/>
    <property type="project" value="TreeGrafter"/>
</dbReference>
<dbReference type="PANTHER" id="PTHR48079">
    <property type="entry name" value="PROTEIN YEEZ"/>
    <property type="match status" value="1"/>
</dbReference>
<dbReference type="CDD" id="cd05266">
    <property type="entry name" value="SDR_a4"/>
    <property type="match status" value="1"/>
</dbReference>
<dbReference type="Pfam" id="PF01370">
    <property type="entry name" value="Epimerase"/>
    <property type="match status" value="1"/>
</dbReference>
<dbReference type="RefSeq" id="WP_150092653.1">
    <property type="nucleotide sequence ID" value="NZ_JBFUOH010000118.1"/>
</dbReference>
<dbReference type="Gene3D" id="3.40.50.720">
    <property type="entry name" value="NAD(P)-binding Rossmann-like Domain"/>
    <property type="match status" value="1"/>
</dbReference>
<evidence type="ECO:0000259" key="1">
    <source>
        <dbReference type="Pfam" id="PF01370"/>
    </source>
</evidence>
<dbReference type="GO" id="GO:0004029">
    <property type="term" value="F:aldehyde dehydrogenase (NAD+) activity"/>
    <property type="evidence" value="ECO:0007669"/>
    <property type="project" value="TreeGrafter"/>
</dbReference>
<reference evidence="2 3" key="1">
    <citation type="submission" date="2019-09" db="EMBL/GenBank/DDBJ databases">
        <title>Whole-genome sequence of the purple sulfur bacterium Thiohalocapsa marina DSM 19078.</title>
        <authorList>
            <person name="Kyndt J.A."/>
            <person name="Meyer T.E."/>
        </authorList>
    </citation>
    <scope>NUCLEOTIDE SEQUENCE [LARGE SCALE GENOMIC DNA]</scope>
    <source>
        <strain evidence="2 3">DSM 19078</strain>
    </source>
</reference>
<dbReference type="Proteomes" id="UP000322981">
    <property type="component" value="Unassembled WGS sequence"/>
</dbReference>
<name>A0A5M8FMQ6_9GAMM</name>
<keyword evidence="3" id="KW-1185">Reference proteome</keyword>
<proteinExistence type="predicted"/>